<dbReference type="Pfam" id="PF08544">
    <property type="entry name" value="GHMP_kinases_C"/>
    <property type="match status" value="1"/>
</dbReference>
<dbReference type="PANTHER" id="PTHR43290">
    <property type="entry name" value="MEVALONATE KINASE"/>
    <property type="match status" value="1"/>
</dbReference>
<keyword evidence="11" id="KW-0460">Magnesium</keyword>
<keyword evidence="4 18" id="KW-0963">Cytoplasm</keyword>
<evidence type="ECO:0000256" key="12">
    <source>
        <dbReference type="ARBA" id="ARBA00022955"/>
    </source>
</evidence>
<evidence type="ECO:0000256" key="18">
    <source>
        <dbReference type="RuleBase" id="RU363087"/>
    </source>
</evidence>
<evidence type="ECO:0000259" key="20">
    <source>
        <dbReference type="Pfam" id="PF08544"/>
    </source>
</evidence>
<comment type="subcellular location">
    <subcellularLocation>
        <location evidence="1 18">Cytoplasm</location>
    </subcellularLocation>
</comment>
<dbReference type="Gene3D" id="3.30.230.10">
    <property type="match status" value="1"/>
</dbReference>
<sequence>MTSSVVTEIHVSAPGKLILHGEHAVVYGKAAIAAALNLRSHLQLKQMTDGNLQLELPDVGISVLFALTSLESISFSGSLEDQSHSDEDILVIKNFAGIDVNSCEPKHLAIVSFLYVFCSIYKNKSQWPSLRVTFKSDLPVGAGLGSSAAFSVSLSAALLQLAGHIDSLKLADGITSWSNEDKIVINKWGFICEKIIHGRPSGIDNSISTYGGALKMQNGQITNLEKMPQLSVMLVNTKVPRSTMVLVAGVRQKYNLYQDVMEAILNSVEAITKRAENIYQECSTNITDDGFKALGDLVDLNHNLLNAMGVGHPSLDQVVAVTKKYGLHSKLTGAGGGGCAYVLIPSDTSEELLSSLKEELNALGLDVWSKTTVGGLGVLRDL</sequence>
<dbReference type="GO" id="GO:0005524">
    <property type="term" value="F:ATP binding"/>
    <property type="evidence" value="ECO:0007669"/>
    <property type="project" value="UniProtKB-KW"/>
</dbReference>
<dbReference type="InterPro" id="IPR006205">
    <property type="entry name" value="Mev_gal_kin"/>
</dbReference>
<dbReference type="GO" id="GO:0005829">
    <property type="term" value="C:cytosol"/>
    <property type="evidence" value="ECO:0007669"/>
    <property type="project" value="TreeGrafter"/>
</dbReference>
<dbReference type="EMBL" id="JASAOG010000046">
    <property type="protein sequence ID" value="KAK0058812.1"/>
    <property type="molecule type" value="Genomic_DNA"/>
</dbReference>
<dbReference type="GO" id="GO:0046872">
    <property type="term" value="F:metal ion binding"/>
    <property type="evidence" value="ECO:0007669"/>
    <property type="project" value="UniProtKB-KW"/>
</dbReference>
<feature type="domain" description="GHMP kinase N-terminal" evidence="19">
    <location>
        <begin position="121"/>
        <end position="212"/>
    </location>
</feature>
<dbReference type="InterPro" id="IPR020568">
    <property type="entry name" value="Ribosomal_Su5_D2-typ_SF"/>
</dbReference>
<dbReference type="AlphaFoldDB" id="A0AAD8BQ51"/>
<comment type="similarity">
    <text evidence="2 18">Belongs to the GHMP kinase family. Mevalonate kinase subfamily.</text>
</comment>
<dbReference type="Gene3D" id="3.30.70.890">
    <property type="entry name" value="GHMP kinase, C-terminal domain"/>
    <property type="match status" value="1"/>
</dbReference>
<reference evidence="21" key="2">
    <citation type="submission" date="2023-04" db="EMBL/GenBank/DDBJ databases">
        <authorList>
            <person name="Bu L."/>
            <person name="Lu L."/>
            <person name="Laidemitt M.R."/>
            <person name="Zhang S.M."/>
            <person name="Mutuku M."/>
            <person name="Mkoji G."/>
            <person name="Steinauer M."/>
            <person name="Loker E.S."/>
        </authorList>
    </citation>
    <scope>NUCLEOTIDE SEQUENCE</scope>
    <source>
        <strain evidence="21">KasaAsao</strain>
        <tissue evidence="21">Whole Snail</tissue>
    </source>
</reference>
<keyword evidence="8 18" id="KW-0547">Nucleotide-binding</keyword>
<name>A0AAD8BQ51_BIOPF</name>
<dbReference type="Pfam" id="PF00288">
    <property type="entry name" value="GHMP_kinases_N"/>
    <property type="match status" value="1"/>
</dbReference>
<evidence type="ECO:0000256" key="13">
    <source>
        <dbReference type="ARBA" id="ARBA00023011"/>
    </source>
</evidence>
<dbReference type="PROSITE" id="PS00627">
    <property type="entry name" value="GHMP_KINASES_ATP"/>
    <property type="match status" value="1"/>
</dbReference>
<dbReference type="FunFam" id="3.30.70.890:FF:000003">
    <property type="entry name" value="Mevalonate kinase"/>
    <property type="match status" value="1"/>
</dbReference>
<organism evidence="21 22">
    <name type="scientific">Biomphalaria pfeifferi</name>
    <name type="common">Bloodfluke planorb</name>
    <name type="synonym">Freshwater snail</name>
    <dbReference type="NCBI Taxonomy" id="112525"/>
    <lineage>
        <taxon>Eukaryota</taxon>
        <taxon>Metazoa</taxon>
        <taxon>Spiralia</taxon>
        <taxon>Lophotrochozoa</taxon>
        <taxon>Mollusca</taxon>
        <taxon>Gastropoda</taxon>
        <taxon>Heterobranchia</taxon>
        <taxon>Euthyneura</taxon>
        <taxon>Panpulmonata</taxon>
        <taxon>Hygrophila</taxon>
        <taxon>Lymnaeoidea</taxon>
        <taxon>Planorbidae</taxon>
        <taxon>Biomphalaria</taxon>
    </lineage>
</organism>
<evidence type="ECO:0000256" key="14">
    <source>
        <dbReference type="ARBA" id="ARBA00023098"/>
    </source>
</evidence>
<feature type="domain" description="GHMP kinase C-terminal" evidence="20">
    <location>
        <begin position="291"/>
        <end position="360"/>
    </location>
</feature>
<dbReference type="SUPFAM" id="SSF55060">
    <property type="entry name" value="GHMP Kinase, C-terminal domain"/>
    <property type="match status" value="1"/>
</dbReference>
<keyword evidence="14 18" id="KW-0443">Lipid metabolism</keyword>
<evidence type="ECO:0000256" key="7">
    <source>
        <dbReference type="ARBA" id="ARBA00022723"/>
    </source>
</evidence>
<dbReference type="SUPFAM" id="SSF54211">
    <property type="entry name" value="Ribosomal protein S5 domain 2-like"/>
    <property type="match status" value="1"/>
</dbReference>
<dbReference type="GO" id="GO:0019287">
    <property type="term" value="P:isopentenyl diphosphate biosynthetic process, mevalonate pathway"/>
    <property type="evidence" value="ECO:0007669"/>
    <property type="project" value="TreeGrafter"/>
</dbReference>
<comment type="pathway">
    <text evidence="17 18">Isoprenoid biosynthesis; isopentenyl diphosphate biosynthesis via mevalonate pathway; isopentenyl diphosphate from (R)-mevalonate: step 1/3.</text>
</comment>
<dbReference type="InterPro" id="IPR006204">
    <property type="entry name" value="GHMP_kinase_N_dom"/>
</dbReference>
<evidence type="ECO:0000313" key="22">
    <source>
        <dbReference type="Proteomes" id="UP001233172"/>
    </source>
</evidence>
<evidence type="ECO:0000256" key="1">
    <source>
        <dbReference type="ARBA" id="ARBA00004496"/>
    </source>
</evidence>
<dbReference type="NCBIfam" id="TIGR00549">
    <property type="entry name" value="mevalon_kin"/>
    <property type="match status" value="1"/>
</dbReference>
<dbReference type="InterPro" id="IPR006203">
    <property type="entry name" value="GHMP_knse_ATP-bd_CS"/>
</dbReference>
<keyword evidence="16 18" id="KW-0753">Steroid metabolism</keyword>
<evidence type="ECO:0000256" key="11">
    <source>
        <dbReference type="ARBA" id="ARBA00022842"/>
    </source>
</evidence>
<dbReference type="InterPro" id="IPR036554">
    <property type="entry name" value="GHMP_kinase_C_sf"/>
</dbReference>
<evidence type="ECO:0000256" key="17">
    <source>
        <dbReference type="ARBA" id="ARBA00029438"/>
    </source>
</evidence>
<keyword evidence="7" id="KW-0479">Metal-binding</keyword>
<keyword evidence="15 18" id="KW-1207">Sterol metabolism</keyword>
<keyword evidence="12 18" id="KW-0752">Steroid biosynthesis</keyword>
<evidence type="ECO:0000256" key="9">
    <source>
        <dbReference type="ARBA" id="ARBA00022777"/>
    </source>
</evidence>
<gene>
    <name evidence="21" type="ORF">Bpfe_011777</name>
</gene>
<keyword evidence="9 18" id="KW-0418">Kinase</keyword>
<evidence type="ECO:0000259" key="19">
    <source>
        <dbReference type="Pfam" id="PF00288"/>
    </source>
</evidence>
<accession>A0AAD8BQ51</accession>
<keyword evidence="6 18" id="KW-0808">Transferase</keyword>
<comment type="caution">
    <text evidence="21">The sequence shown here is derived from an EMBL/GenBank/DDBJ whole genome shotgun (WGS) entry which is preliminary data.</text>
</comment>
<keyword evidence="10 18" id="KW-0067">ATP-binding</keyword>
<evidence type="ECO:0000256" key="4">
    <source>
        <dbReference type="ARBA" id="ARBA00022490"/>
    </source>
</evidence>
<evidence type="ECO:0000313" key="21">
    <source>
        <dbReference type="EMBL" id="KAK0058812.1"/>
    </source>
</evidence>
<keyword evidence="22" id="KW-1185">Reference proteome</keyword>
<dbReference type="GO" id="GO:0006695">
    <property type="term" value="P:cholesterol biosynthetic process"/>
    <property type="evidence" value="ECO:0007669"/>
    <property type="project" value="TreeGrafter"/>
</dbReference>
<evidence type="ECO:0000256" key="10">
    <source>
        <dbReference type="ARBA" id="ARBA00022840"/>
    </source>
</evidence>
<evidence type="ECO:0000256" key="16">
    <source>
        <dbReference type="ARBA" id="ARBA00023221"/>
    </source>
</evidence>
<dbReference type="PRINTS" id="PR00959">
    <property type="entry name" value="MEVGALKINASE"/>
</dbReference>
<evidence type="ECO:0000256" key="15">
    <source>
        <dbReference type="ARBA" id="ARBA00023166"/>
    </source>
</evidence>
<dbReference type="InterPro" id="IPR014721">
    <property type="entry name" value="Ribsml_uS5_D2-typ_fold_subgr"/>
</dbReference>
<protein>
    <recommendedName>
        <fullName evidence="3 18">Mevalonate kinase</fullName>
        <shortName evidence="18">MK</shortName>
        <ecNumber evidence="3 18">2.7.1.36</ecNumber>
    </recommendedName>
</protein>
<dbReference type="EC" id="2.7.1.36" evidence="3 18"/>
<proteinExistence type="inferred from homology"/>
<dbReference type="Proteomes" id="UP001233172">
    <property type="component" value="Unassembled WGS sequence"/>
</dbReference>
<comment type="catalytic activity">
    <reaction evidence="18">
        <text>(R)-mevalonate + ATP = (R)-5-phosphomevalonate + ADP + H(+)</text>
        <dbReference type="Rhea" id="RHEA:17065"/>
        <dbReference type="ChEBI" id="CHEBI:15378"/>
        <dbReference type="ChEBI" id="CHEBI:30616"/>
        <dbReference type="ChEBI" id="CHEBI:36464"/>
        <dbReference type="ChEBI" id="CHEBI:58146"/>
        <dbReference type="ChEBI" id="CHEBI:456216"/>
        <dbReference type="EC" id="2.7.1.36"/>
    </reaction>
</comment>
<dbReference type="PANTHER" id="PTHR43290:SF2">
    <property type="entry name" value="MEVALONATE KINASE"/>
    <property type="match status" value="1"/>
</dbReference>
<evidence type="ECO:0000256" key="6">
    <source>
        <dbReference type="ARBA" id="ARBA00022679"/>
    </source>
</evidence>
<keyword evidence="5 18" id="KW-0444">Lipid biosynthesis</keyword>
<reference evidence="21" key="1">
    <citation type="journal article" date="2023" name="PLoS Negl. Trop. Dis.">
        <title>A genome sequence for Biomphalaria pfeifferi, the major vector snail for the human-infecting parasite Schistosoma mansoni.</title>
        <authorList>
            <person name="Bu L."/>
            <person name="Lu L."/>
            <person name="Laidemitt M.R."/>
            <person name="Zhang S.M."/>
            <person name="Mutuku M."/>
            <person name="Mkoji G."/>
            <person name="Steinauer M."/>
            <person name="Loker E.S."/>
        </authorList>
    </citation>
    <scope>NUCLEOTIDE SEQUENCE</scope>
    <source>
        <strain evidence="21">KasaAsao</strain>
    </source>
</reference>
<dbReference type="GO" id="GO:0004496">
    <property type="term" value="F:mevalonate kinase activity"/>
    <property type="evidence" value="ECO:0007669"/>
    <property type="project" value="UniProtKB-EC"/>
</dbReference>
<dbReference type="InterPro" id="IPR013750">
    <property type="entry name" value="GHMP_kinase_C_dom"/>
</dbReference>
<evidence type="ECO:0000256" key="8">
    <source>
        <dbReference type="ARBA" id="ARBA00022741"/>
    </source>
</evidence>
<evidence type="ECO:0000256" key="2">
    <source>
        <dbReference type="ARBA" id="ARBA00006495"/>
    </source>
</evidence>
<evidence type="ECO:0000256" key="5">
    <source>
        <dbReference type="ARBA" id="ARBA00022516"/>
    </source>
</evidence>
<keyword evidence="13 18" id="KW-0756">Sterol biosynthesis</keyword>
<evidence type="ECO:0000256" key="3">
    <source>
        <dbReference type="ARBA" id="ARBA00012103"/>
    </source>
</evidence>